<dbReference type="GO" id="GO:0000781">
    <property type="term" value="C:chromosome, telomeric region"/>
    <property type="evidence" value="ECO:0007669"/>
    <property type="project" value="UniProtKB-SubCell"/>
</dbReference>
<protein>
    <recommendedName>
        <fullName evidence="5">RNA polymerase II degradation factor 1</fullName>
    </recommendedName>
</protein>
<evidence type="ECO:0000256" key="11">
    <source>
        <dbReference type="ARBA" id="ARBA00022843"/>
    </source>
</evidence>
<dbReference type="OrthoDB" id="5396806at2759"/>
<dbReference type="Pfam" id="PF02845">
    <property type="entry name" value="CUE"/>
    <property type="match status" value="1"/>
</dbReference>
<evidence type="ECO:0000313" key="18">
    <source>
        <dbReference type="EMBL" id="KTW30986.1"/>
    </source>
</evidence>
<feature type="compositionally biased region" description="Polar residues" evidence="16">
    <location>
        <begin position="832"/>
        <end position="841"/>
    </location>
</feature>
<evidence type="ECO:0000256" key="15">
    <source>
        <dbReference type="ARBA" id="ARBA00023242"/>
    </source>
</evidence>
<feature type="compositionally biased region" description="Polar residues" evidence="16">
    <location>
        <begin position="516"/>
        <end position="547"/>
    </location>
</feature>
<evidence type="ECO:0000256" key="12">
    <source>
        <dbReference type="ARBA" id="ARBA00022895"/>
    </source>
</evidence>
<evidence type="ECO:0000256" key="13">
    <source>
        <dbReference type="ARBA" id="ARBA00023125"/>
    </source>
</evidence>
<evidence type="ECO:0000256" key="16">
    <source>
        <dbReference type="SAM" id="MobiDB-lite"/>
    </source>
</evidence>
<evidence type="ECO:0000256" key="5">
    <source>
        <dbReference type="ARBA" id="ARBA00020536"/>
    </source>
</evidence>
<keyword evidence="19" id="KW-1185">Reference proteome</keyword>
<feature type="compositionally biased region" description="Basic and acidic residues" evidence="16">
    <location>
        <begin position="138"/>
        <end position="173"/>
    </location>
</feature>
<feature type="region of interest" description="Disordered" evidence="16">
    <location>
        <begin position="716"/>
        <end position="784"/>
    </location>
</feature>
<comment type="subcellular location">
    <subcellularLocation>
        <location evidence="3">Chromosome</location>
        <location evidence="3">Telomere</location>
    </subcellularLocation>
    <subcellularLocation>
        <location evidence="2">Cytoplasm</location>
    </subcellularLocation>
    <subcellularLocation>
        <location evidence="1">Nucleus</location>
    </subcellularLocation>
</comment>
<evidence type="ECO:0000313" key="19">
    <source>
        <dbReference type="Proteomes" id="UP000053447"/>
    </source>
</evidence>
<keyword evidence="15" id="KW-0539">Nucleus</keyword>
<feature type="domain" description="CUE" evidence="17">
    <location>
        <begin position="64"/>
        <end position="107"/>
    </location>
</feature>
<feature type="region of interest" description="Disordered" evidence="16">
    <location>
        <begin position="815"/>
        <end position="883"/>
    </location>
</feature>
<keyword evidence="13" id="KW-0238">DNA-binding</keyword>
<dbReference type="RefSeq" id="XP_018229976.1">
    <property type="nucleotide sequence ID" value="XM_018373801.1"/>
</dbReference>
<dbReference type="GO" id="GO:0005634">
    <property type="term" value="C:nucleus"/>
    <property type="evidence" value="ECO:0007669"/>
    <property type="project" value="UniProtKB-SubCell"/>
</dbReference>
<dbReference type="PROSITE" id="PS51140">
    <property type="entry name" value="CUE"/>
    <property type="match status" value="1"/>
</dbReference>
<evidence type="ECO:0000256" key="1">
    <source>
        <dbReference type="ARBA" id="ARBA00004123"/>
    </source>
</evidence>
<keyword evidence="11" id="KW-0832">Ubl conjugation</keyword>
<evidence type="ECO:0000256" key="2">
    <source>
        <dbReference type="ARBA" id="ARBA00004496"/>
    </source>
</evidence>
<sequence length="913" mass="102411">MTEVQKLREKQDKGGFEETHSQKLHHQVTPELCPVQKDEEKPPQEAPQETQSTLLGESAKLKAQYHRQLASCKELFPDWTEEDILYVIQEVSGDFEMAVARISEGRVGKWGEVKKRGKDKIKKQESLQNSTLSLGGDRTSRDKGRDPKNIKNKESSRRRGGERLNGISRRDRQAGSGSISTWDASRNSESHRNSLDPSGSHPNMKSSWPLYQQSRNSLKSCQNAKKNMINKTTIEYDLKETRDVTWEDLSHANQDSRSVSAWSDAATKASSATAGWGETGSFCISNLESQSSTVSKPRTKVVSSGIKPSWASLLKQESAPDTQEQQISPVSRTSYRSDENYTNAFSISKLTEKSDREIINGANHVPIVSKTPLTTSNLESMNKENIEHIVSSKNLKNSVNITSQSLNNNTARFHGFNKSHSSKSSYHRHLNQEAPVVMPNSNNISERVEVRFGSLNLAGQENGLFLNREKLKQESNSMPQSVSMNFHTVGPTLQGSQSAETSEQNELRQSEKMYPESSNSIQHPHSLPNRMSTVPPNLNRPNQQLSVPDQKHGQYESFDQNSYTGYTNQIQDQGSNFRNFSVHGEYQGFYGSDDPRSHFAQGYYDPSTFPRGQLSNTVMHRDASNIANEYIQSSRFNTCVSEGSTIPSQQDISGPVMPKHVSTNPNTVPQHHSSTQGHYPQTQTYPIHPYYNPYAAYYMNQYGYGNYHYAKQDVYSQSQHDYPRPYNENSYVGSDPSGKFNEHRADITRPTNIAKSREYSRPKSLSSGPNQTTQWPSQQKTSTATNSLEYNNEKINPLSHQGNHLQVQNFQQQSPIRPIYPGSSHTYPPHLAQSSQQPHYQGTSTTPATSSAPTTTGIPAPSGALNTPVQSTATAPPSTYSIRNHNIRYHGPYQPLLNRQDHSNVAWTNYASH</sequence>
<name>A0A0W4ZRH8_PNEJ7</name>
<evidence type="ECO:0000256" key="14">
    <source>
        <dbReference type="ARBA" id="ARBA00023204"/>
    </source>
</evidence>
<evidence type="ECO:0000256" key="7">
    <source>
        <dbReference type="ARBA" id="ARBA00022490"/>
    </source>
</evidence>
<evidence type="ECO:0000256" key="10">
    <source>
        <dbReference type="ARBA" id="ARBA00022786"/>
    </source>
</evidence>
<feature type="compositionally biased region" description="Polar residues" evidence="16">
    <location>
        <begin position="475"/>
        <end position="504"/>
    </location>
</feature>
<gene>
    <name evidence="18" type="ORF">T551_01538</name>
</gene>
<comment type="caution">
    <text evidence="18">The sequence shown here is derived from an EMBL/GenBank/DDBJ whole genome shotgun (WGS) entry which is preliminary data.</text>
</comment>
<dbReference type="GO" id="GO:0043130">
    <property type="term" value="F:ubiquitin binding"/>
    <property type="evidence" value="ECO:0007669"/>
    <property type="project" value="InterPro"/>
</dbReference>
<keyword evidence="8" id="KW-0597">Phosphoprotein</keyword>
<proteinExistence type="inferred from homology"/>
<keyword evidence="14" id="KW-0234">DNA repair</keyword>
<evidence type="ECO:0000259" key="17">
    <source>
        <dbReference type="PROSITE" id="PS51140"/>
    </source>
</evidence>
<comment type="similarity">
    <text evidence="4">Belongs to the DEF1 family.</text>
</comment>
<keyword evidence="7" id="KW-0963">Cytoplasm</keyword>
<feature type="region of interest" description="Disordered" evidence="16">
    <location>
        <begin position="475"/>
        <end position="549"/>
    </location>
</feature>
<dbReference type="STRING" id="1408657.A0A0W4ZRH8"/>
<dbReference type="AlphaFoldDB" id="A0A0W4ZRH8"/>
<feature type="compositionally biased region" description="Polar residues" evidence="16">
    <location>
        <begin position="175"/>
        <end position="185"/>
    </location>
</feature>
<feature type="compositionally biased region" description="Low complexity" evidence="16">
    <location>
        <begin position="842"/>
        <end position="864"/>
    </location>
</feature>
<evidence type="ECO:0000256" key="3">
    <source>
        <dbReference type="ARBA" id="ARBA00004574"/>
    </source>
</evidence>
<evidence type="ECO:0000256" key="8">
    <source>
        <dbReference type="ARBA" id="ARBA00022553"/>
    </source>
</evidence>
<dbReference type="PANTHER" id="PTHR16308:SF13">
    <property type="entry name" value="PROTEIN LINGERER"/>
    <property type="match status" value="1"/>
</dbReference>
<keyword evidence="10" id="KW-0833">Ubl conjugation pathway</keyword>
<dbReference type="CDD" id="cd14368">
    <property type="entry name" value="CUE_DEF1_like"/>
    <property type="match status" value="1"/>
</dbReference>
<feature type="compositionally biased region" description="Polar residues" evidence="16">
    <location>
        <begin position="319"/>
        <end position="334"/>
    </location>
</feature>
<dbReference type="GO" id="GO:0003677">
    <property type="term" value="F:DNA binding"/>
    <property type="evidence" value="ECO:0007669"/>
    <property type="project" value="UniProtKB-KW"/>
</dbReference>
<dbReference type="eggNOG" id="ENOG502S359">
    <property type="taxonomic scope" value="Eukaryota"/>
</dbReference>
<keyword evidence="12" id="KW-0779">Telomere</keyword>
<dbReference type="GeneID" id="28940056"/>
<feature type="region of interest" description="Disordered" evidence="16">
    <location>
        <begin position="114"/>
        <end position="208"/>
    </location>
</feature>
<dbReference type="EMBL" id="LFWA01000006">
    <property type="protein sequence ID" value="KTW30986.1"/>
    <property type="molecule type" value="Genomic_DNA"/>
</dbReference>
<feature type="region of interest" description="Disordered" evidence="16">
    <location>
        <begin position="1"/>
        <end position="57"/>
    </location>
</feature>
<dbReference type="Proteomes" id="UP000053447">
    <property type="component" value="Unassembled WGS sequence"/>
</dbReference>
<evidence type="ECO:0000256" key="6">
    <source>
        <dbReference type="ARBA" id="ARBA00022454"/>
    </source>
</evidence>
<evidence type="ECO:0000256" key="9">
    <source>
        <dbReference type="ARBA" id="ARBA00022763"/>
    </source>
</evidence>
<feature type="region of interest" description="Disordered" evidence="16">
    <location>
        <begin position="663"/>
        <end position="684"/>
    </location>
</feature>
<evidence type="ECO:0000256" key="4">
    <source>
        <dbReference type="ARBA" id="ARBA00005491"/>
    </source>
</evidence>
<dbReference type="GO" id="GO:0006281">
    <property type="term" value="P:DNA repair"/>
    <property type="evidence" value="ECO:0007669"/>
    <property type="project" value="UniProtKB-KW"/>
</dbReference>
<feature type="compositionally biased region" description="Polar residues" evidence="16">
    <location>
        <begin position="195"/>
        <end position="208"/>
    </location>
</feature>
<feature type="region of interest" description="Disordered" evidence="16">
    <location>
        <begin position="314"/>
        <end position="334"/>
    </location>
</feature>
<feature type="compositionally biased region" description="Polar residues" evidence="16">
    <location>
        <begin position="865"/>
        <end position="883"/>
    </location>
</feature>
<keyword evidence="9" id="KW-0227">DNA damage</keyword>
<feature type="compositionally biased region" description="Basic and acidic residues" evidence="16">
    <location>
        <begin position="1"/>
        <end position="21"/>
    </location>
</feature>
<dbReference type="VEuPathDB" id="FungiDB:T551_01538"/>
<dbReference type="GO" id="GO:0005737">
    <property type="term" value="C:cytoplasm"/>
    <property type="evidence" value="ECO:0007669"/>
    <property type="project" value="UniProtKB-SubCell"/>
</dbReference>
<dbReference type="InterPro" id="IPR003892">
    <property type="entry name" value="CUE"/>
</dbReference>
<organism evidence="18 19">
    <name type="scientific">Pneumocystis jirovecii (strain RU7)</name>
    <name type="common">Human pneumocystis pneumonia agent</name>
    <dbReference type="NCBI Taxonomy" id="1408657"/>
    <lineage>
        <taxon>Eukaryota</taxon>
        <taxon>Fungi</taxon>
        <taxon>Dikarya</taxon>
        <taxon>Ascomycota</taxon>
        <taxon>Taphrinomycotina</taxon>
        <taxon>Pneumocystomycetes</taxon>
        <taxon>Pneumocystaceae</taxon>
        <taxon>Pneumocystis</taxon>
    </lineage>
</organism>
<dbReference type="InterPro" id="IPR041803">
    <property type="entry name" value="DEF1_CUE"/>
</dbReference>
<feature type="compositionally biased region" description="Basic and acidic residues" evidence="16">
    <location>
        <begin position="505"/>
        <end position="514"/>
    </location>
</feature>
<keyword evidence="6" id="KW-0158">Chromosome</keyword>
<reference evidence="19" key="1">
    <citation type="journal article" date="2016" name="Nat. Commun.">
        <title>Genome analysis of three Pneumocystis species reveals adaptation mechanisms to life exclusively in mammalian hosts.</title>
        <authorList>
            <person name="Ma L."/>
            <person name="Chen Z."/>
            <person name="Huang D.W."/>
            <person name="Kutty G."/>
            <person name="Ishihara M."/>
            <person name="Wang H."/>
            <person name="Abouelleil A."/>
            <person name="Bishop L."/>
            <person name="Davey E."/>
            <person name="Deng R."/>
            <person name="Deng X."/>
            <person name="Fan L."/>
            <person name="Fantoni G."/>
            <person name="Fitzgerald M."/>
            <person name="Gogineni E."/>
            <person name="Goldberg J.M."/>
            <person name="Handley G."/>
            <person name="Hu X."/>
            <person name="Huber C."/>
            <person name="Jiao X."/>
            <person name="Jones K."/>
            <person name="Levin J.Z."/>
            <person name="Liu Y."/>
            <person name="Macdonald P."/>
            <person name="Melnikov A."/>
            <person name="Raley C."/>
            <person name="Sassi M."/>
            <person name="Sherman B.T."/>
            <person name="Song X."/>
            <person name="Sykes S."/>
            <person name="Tran B."/>
            <person name="Walsh L."/>
            <person name="Xia Y."/>
            <person name="Yang J."/>
            <person name="Young S."/>
            <person name="Zeng Q."/>
            <person name="Zheng X."/>
            <person name="Stephens R."/>
            <person name="Nusbaum C."/>
            <person name="Birren B.W."/>
            <person name="Azadi P."/>
            <person name="Lempicki R.A."/>
            <person name="Cuomo C.A."/>
            <person name="Kovacs J.A."/>
        </authorList>
    </citation>
    <scope>NUCLEOTIDE SEQUENCE [LARGE SCALE GENOMIC DNA]</scope>
    <source>
        <strain evidence="19">RU7</strain>
    </source>
</reference>
<dbReference type="InterPro" id="IPR051833">
    <property type="entry name" value="TC-DDR_regulator"/>
</dbReference>
<accession>A0A0W4ZRH8</accession>
<feature type="compositionally biased region" description="Polar residues" evidence="16">
    <location>
        <begin position="763"/>
        <end position="784"/>
    </location>
</feature>
<dbReference type="PANTHER" id="PTHR16308">
    <property type="entry name" value="UBIQUITIN ASSOCIATED PROTEIN 2-LIKE/LINGERER"/>
    <property type="match status" value="1"/>
</dbReference>